<sequence>MEAADRSKMAGVAGLVFAICLCGLGYWLGLLKGLLPAAACIIAGAMMITQRRWSAGFAAVIVVVLLSLASPLLPPMPF</sequence>
<name>A0A3G8GV26_9BURK</name>
<feature type="transmembrane region" description="Helical" evidence="1">
    <location>
        <begin position="9"/>
        <end position="27"/>
    </location>
</feature>
<keyword evidence="1" id="KW-0812">Transmembrane</keyword>
<evidence type="ECO:0000313" key="3">
    <source>
        <dbReference type="Proteomes" id="UP000270411"/>
    </source>
</evidence>
<geneLocation type="plasmid" evidence="2">
    <name>unnamed1</name>
</geneLocation>
<protein>
    <submittedName>
        <fullName evidence="2">Uncharacterized protein</fullName>
    </submittedName>
</protein>
<keyword evidence="1" id="KW-1133">Transmembrane helix</keyword>
<dbReference type="EMBL" id="CP033968">
    <property type="protein sequence ID" value="AZG12063.1"/>
    <property type="molecule type" value="Genomic_DNA"/>
</dbReference>
<dbReference type="Proteomes" id="UP000270411">
    <property type="component" value="Plasmid unnamed1"/>
</dbReference>
<keyword evidence="1" id="KW-0472">Membrane</keyword>
<evidence type="ECO:0000256" key="1">
    <source>
        <dbReference type="SAM" id="Phobius"/>
    </source>
</evidence>
<dbReference type="RefSeq" id="WP_111733974.1">
    <property type="nucleotide sequence ID" value="NZ_CP033968.1"/>
</dbReference>
<dbReference type="AlphaFoldDB" id="A0A3G8GV26"/>
<organism evidence="2 3">
    <name type="scientific">Cupriavidus pauculus</name>
    <dbReference type="NCBI Taxonomy" id="82633"/>
    <lineage>
        <taxon>Bacteria</taxon>
        <taxon>Pseudomonadati</taxon>
        <taxon>Pseudomonadota</taxon>
        <taxon>Betaproteobacteria</taxon>
        <taxon>Burkholderiales</taxon>
        <taxon>Burkholderiaceae</taxon>
        <taxon>Cupriavidus</taxon>
    </lineage>
</organism>
<gene>
    <name evidence="2" type="ORF">EHF44_00855</name>
</gene>
<evidence type="ECO:0000313" key="2">
    <source>
        <dbReference type="EMBL" id="AZG12063.1"/>
    </source>
</evidence>
<dbReference type="KEGG" id="cpau:EHF44_00855"/>
<accession>A0A3G8GV26</accession>
<feature type="transmembrane region" description="Helical" evidence="1">
    <location>
        <begin position="56"/>
        <end position="73"/>
    </location>
</feature>
<keyword evidence="2" id="KW-0614">Plasmid</keyword>
<reference evidence="3" key="1">
    <citation type="submission" date="2018-11" db="EMBL/GenBank/DDBJ databases">
        <title>FDA dAtabase for Regulatory Grade micrObial Sequences (FDA-ARGOS): Supporting development and validation of Infectious Disease Dx tests.</title>
        <authorList>
            <person name="Goldberg B."/>
            <person name="Campos J."/>
            <person name="Tallon L."/>
            <person name="Sadzewicz L."/>
            <person name="Zhao X."/>
            <person name="Vavikolanu K."/>
            <person name="Mehta A."/>
            <person name="Aluvathingal J."/>
            <person name="Nadendla S."/>
            <person name="Geyer C."/>
            <person name="Nandy P."/>
            <person name="Yan Y."/>
            <person name="Sichtig H."/>
        </authorList>
    </citation>
    <scope>NUCLEOTIDE SEQUENCE [LARGE SCALE GENOMIC DNA]</scope>
    <source>
        <strain evidence="3">FDAARGOS_614</strain>
        <plasmid evidence="3">unnamed1</plasmid>
    </source>
</reference>
<proteinExistence type="predicted"/>